<gene>
    <name evidence="2" type="primary">impL_6</name>
    <name evidence="2" type="ORF">NCTC12123_02522</name>
</gene>
<sequence>MTNRILWSFLGVTALAAVIWMIGPLLSIVDTRPLESEQNRIISIAVVYLLLGARATFCRACTMPG</sequence>
<dbReference type="Proteomes" id="UP000255163">
    <property type="component" value="Unassembled WGS sequence"/>
</dbReference>
<keyword evidence="1" id="KW-0472">Membrane</keyword>
<keyword evidence="1" id="KW-0812">Transmembrane</keyword>
<dbReference type="AlphaFoldDB" id="A0A376FA90"/>
<evidence type="ECO:0000313" key="3">
    <source>
        <dbReference type="Proteomes" id="UP000255163"/>
    </source>
</evidence>
<feature type="transmembrane region" description="Helical" evidence="1">
    <location>
        <begin position="6"/>
        <end position="29"/>
    </location>
</feature>
<feature type="transmembrane region" description="Helical" evidence="1">
    <location>
        <begin position="41"/>
        <end position="57"/>
    </location>
</feature>
<reference evidence="2 3" key="1">
    <citation type="submission" date="2018-06" db="EMBL/GenBank/DDBJ databases">
        <authorList>
            <consortium name="Pathogen Informatics"/>
            <person name="Doyle S."/>
        </authorList>
    </citation>
    <scope>NUCLEOTIDE SEQUENCE [LARGE SCALE GENOMIC DNA]</scope>
    <source>
        <strain evidence="2 3">NCTC12123</strain>
    </source>
</reference>
<protein>
    <submittedName>
        <fullName evidence="2">Type VI secretion system protein ImpL</fullName>
    </submittedName>
</protein>
<dbReference type="EMBL" id="UFYI01000007">
    <property type="protein sequence ID" value="STD21125.1"/>
    <property type="molecule type" value="Genomic_DNA"/>
</dbReference>
<proteinExistence type="predicted"/>
<evidence type="ECO:0000313" key="2">
    <source>
        <dbReference type="EMBL" id="STD21125.1"/>
    </source>
</evidence>
<name>A0A376FA90_ENTAS</name>
<accession>A0A376FA90</accession>
<evidence type="ECO:0000256" key="1">
    <source>
        <dbReference type="SAM" id="Phobius"/>
    </source>
</evidence>
<keyword evidence="1" id="KW-1133">Transmembrane helix</keyword>
<organism evidence="2 3">
    <name type="scientific">Enterobacter asburiae</name>
    <dbReference type="NCBI Taxonomy" id="61645"/>
    <lineage>
        <taxon>Bacteria</taxon>
        <taxon>Pseudomonadati</taxon>
        <taxon>Pseudomonadota</taxon>
        <taxon>Gammaproteobacteria</taxon>
        <taxon>Enterobacterales</taxon>
        <taxon>Enterobacteriaceae</taxon>
        <taxon>Enterobacter</taxon>
        <taxon>Enterobacter cloacae complex</taxon>
    </lineage>
</organism>